<evidence type="ECO:0000313" key="1">
    <source>
        <dbReference type="EMBL" id="EGD47086.1"/>
    </source>
</evidence>
<keyword evidence="2" id="KW-1185">Reference proteome</keyword>
<dbReference type="Proteomes" id="UP000003860">
    <property type="component" value="Unassembled WGS sequence"/>
</dbReference>
<comment type="caution">
    <text evidence="1">The sequence shown here is derived from an EMBL/GenBank/DDBJ whole genome shotgun (WGS) entry which is preliminary data.</text>
</comment>
<dbReference type="AlphaFoldDB" id="F1TEC0"/>
<evidence type="ECO:0000313" key="2">
    <source>
        <dbReference type="Proteomes" id="UP000003860"/>
    </source>
</evidence>
<organism evidence="1 2">
    <name type="scientific">Ruminiclostridium papyrosolvens DSM 2782</name>
    <dbReference type="NCBI Taxonomy" id="588581"/>
    <lineage>
        <taxon>Bacteria</taxon>
        <taxon>Bacillati</taxon>
        <taxon>Bacillota</taxon>
        <taxon>Clostridia</taxon>
        <taxon>Eubacteriales</taxon>
        <taxon>Oscillospiraceae</taxon>
        <taxon>Ruminiclostridium</taxon>
    </lineage>
</organism>
<gene>
    <name evidence="1" type="ORF">Cpap_1478</name>
</gene>
<reference evidence="1" key="1">
    <citation type="submission" date="2009-07" db="EMBL/GenBank/DDBJ databases">
        <authorList>
            <consortium name="US DOE Joint Genome Institute (JGI-PGF)"/>
            <person name="Lucas S."/>
            <person name="Copeland A."/>
            <person name="Lapidus A."/>
            <person name="Glavina del Rio T."/>
            <person name="Tice H."/>
            <person name="Bruce D."/>
            <person name="Goodwin L."/>
            <person name="Pitluck S."/>
            <person name="Larimer F."/>
            <person name="Land M.L."/>
            <person name="Mouttaki H."/>
            <person name="He Z."/>
            <person name="Zhou J."/>
            <person name="Hemme C.L."/>
        </authorList>
    </citation>
    <scope>NUCLEOTIDE SEQUENCE [LARGE SCALE GENOMIC DNA]</scope>
    <source>
        <strain evidence="1">DSM 2782</strain>
    </source>
</reference>
<protein>
    <submittedName>
        <fullName evidence="1">Uncharacterized protein</fullName>
    </submittedName>
</protein>
<reference evidence="1" key="2">
    <citation type="submission" date="2011-01" db="EMBL/GenBank/DDBJ databases">
        <title>The Non-contiguous Finished genome of Clostridium papyrosolvens.</title>
        <authorList>
            <person name="Lucas S."/>
            <person name="Copeland A."/>
            <person name="Lapidus A."/>
            <person name="Cheng J.-F."/>
            <person name="Goodwin L."/>
            <person name="Pitluck S."/>
            <person name="Misra M."/>
            <person name="Chertkov O."/>
            <person name="Detter J.C."/>
            <person name="Han C."/>
            <person name="Tapia R."/>
            <person name="Land M."/>
            <person name="Hauser L."/>
            <person name="Kyrpides N."/>
            <person name="Ivanova N."/>
            <person name="Pagani I."/>
            <person name="Mouttaki H."/>
            <person name="He Z."/>
            <person name="Zhou J."/>
            <person name="Hemme C.L."/>
            <person name="Woyke T."/>
        </authorList>
    </citation>
    <scope>NUCLEOTIDE SEQUENCE [LARGE SCALE GENOMIC DNA]</scope>
    <source>
        <strain evidence="1">DSM 2782</strain>
    </source>
</reference>
<sequence length="76" mass="8613">MDEDEKIKYLANELVKSIQASGRIVSLQNVGEGFGRIDINLFNIGTKKEELCVENILNKWSISTKPTFGKLEVRNE</sequence>
<dbReference type="EMBL" id="ACXX02000009">
    <property type="protein sequence ID" value="EGD47086.1"/>
    <property type="molecule type" value="Genomic_DNA"/>
</dbReference>
<proteinExistence type="predicted"/>
<accession>F1TEC0</accession>
<dbReference type="STRING" id="588581.Cpap_1478"/>
<dbReference type="RefSeq" id="WP_004620084.1">
    <property type="nucleotide sequence ID" value="NZ_ACXX02000009.1"/>
</dbReference>
<name>F1TEC0_9FIRM</name>